<organism evidence="9 10">
    <name type="scientific">Peribacillus simplex</name>
    <dbReference type="NCBI Taxonomy" id="1478"/>
    <lineage>
        <taxon>Bacteria</taxon>
        <taxon>Bacillati</taxon>
        <taxon>Bacillota</taxon>
        <taxon>Bacilli</taxon>
        <taxon>Bacillales</taxon>
        <taxon>Bacillaceae</taxon>
        <taxon>Peribacillus</taxon>
    </lineage>
</organism>
<evidence type="ECO:0000313" key="10">
    <source>
        <dbReference type="Proteomes" id="UP001234602"/>
    </source>
</evidence>
<dbReference type="AlphaFoldDB" id="A0AAW7IAD5"/>
<keyword evidence="5 7" id="KW-1133">Transmembrane helix</keyword>
<dbReference type="CDD" id="cd06261">
    <property type="entry name" value="TM_PBP2"/>
    <property type="match status" value="1"/>
</dbReference>
<feature type="transmembrane region" description="Helical" evidence="7">
    <location>
        <begin position="176"/>
        <end position="200"/>
    </location>
</feature>
<dbReference type="GO" id="GO:0005886">
    <property type="term" value="C:plasma membrane"/>
    <property type="evidence" value="ECO:0007669"/>
    <property type="project" value="UniProtKB-SubCell"/>
</dbReference>
<comment type="caution">
    <text evidence="9">The sequence shown here is derived from an EMBL/GenBank/DDBJ whole genome shotgun (WGS) entry which is preliminary data.</text>
</comment>
<dbReference type="SUPFAM" id="SSF161098">
    <property type="entry name" value="MetI-like"/>
    <property type="match status" value="1"/>
</dbReference>
<gene>
    <name evidence="9" type="ORF">QUF89_09830</name>
</gene>
<reference evidence="9" key="1">
    <citation type="submission" date="2023-06" db="EMBL/GenBank/DDBJ databases">
        <title>Comparative genomics of Bacillaceae isolates and their secondary metabolite potential.</title>
        <authorList>
            <person name="Song L."/>
            <person name="Nielsen L.J."/>
            <person name="Mohite O."/>
            <person name="Xu X."/>
            <person name="Weber T."/>
            <person name="Kovacs A.T."/>
        </authorList>
    </citation>
    <scope>NUCLEOTIDE SEQUENCE</scope>
    <source>
        <strain evidence="9">D8_B_37</strain>
    </source>
</reference>
<dbReference type="RefSeq" id="WP_061464390.1">
    <property type="nucleotide sequence ID" value="NZ_CP011008.1"/>
</dbReference>
<keyword evidence="6 7" id="KW-0472">Membrane</keyword>
<dbReference type="EMBL" id="JAUCEY010000008">
    <property type="protein sequence ID" value="MDM5452480.1"/>
    <property type="molecule type" value="Genomic_DNA"/>
</dbReference>
<evidence type="ECO:0000256" key="2">
    <source>
        <dbReference type="ARBA" id="ARBA00022448"/>
    </source>
</evidence>
<feature type="transmembrane region" description="Helical" evidence="7">
    <location>
        <begin position="93"/>
        <end position="118"/>
    </location>
</feature>
<evidence type="ECO:0000313" key="9">
    <source>
        <dbReference type="EMBL" id="MDM5452480.1"/>
    </source>
</evidence>
<sequence>MIKRGIWKKGAPFFLLLCLLIVWESMTVLLKVEKWLLPAPSAIFIEGIESSRNLFGHLISTTELALSGFLIGSCIGLLIAAILHLFPGVKDAVYPLLILSQNIPIIVLAPLLVIWFGFGMLPKLIVISLVCFFPVAVASLDGFRQTPYELKHYFKMMGAGKNQLFWKLELPHSIPFIFSGLKISATYSIMGAVISEWLGAKSGIGVYMTLASSAFRTDRVFVAIFIIMGMSLLFFGIITFLEKYLVSWKRKEGERDDAGN</sequence>
<keyword evidence="4 7" id="KW-0812">Transmembrane</keyword>
<name>A0AAW7IAD5_9BACI</name>
<dbReference type="InterPro" id="IPR035906">
    <property type="entry name" value="MetI-like_sf"/>
</dbReference>
<dbReference type="Gene3D" id="1.10.3720.10">
    <property type="entry name" value="MetI-like"/>
    <property type="match status" value="1"/>
</dbReference>
<dbReference type="InterPro" id="IPR000515">
    <property type="entry name" value="MetI-like"/>
</dbReference>
<keyword evidence="2 7" id="KW-0813">Transport</keyword>
<dbReference type="PROSITE" id="PS50928">
    <property type="entry name" value="ABC_TM1"/>
    <property type="match status" value="1"/>
</dbReference>
<protein>
    <submittedName>
        <fullName evidence="9">ABC transporter permease</fullName>
    </submittedName>
</protein>
<evidence type="ECO:0000256" key="3">
    <source>
        <dbReference type="ARBA" id="ARBA00022475"/>
    </source>
</evidence>
<comment type="similarity">
    <text evidence="7">Belongs to the binding-protein-dependent transport system permease family.</text>
</comment>
<evidence type="ECO:0000256" key="5">
    <source>
        <dbReference type="ARBA" id="ARBA00022989"/>
    </source>
</evidence>
<evidence type="ECO:0000256" key="4">
    <source>
        <dbReference type="ARBA" id="ARBA00022692"/>
    </source>
</evidence>
<keyword evidence="3" id="KW-1003">Cell membrane</keyword>
<feature type="transmembrane region" description="Helical" evidence="7">
    <location>
        <begin position="220"/>
        <end position="241"/>
    </location>
</feature>
<dbReference type="Pfam" id="PF00528">
    <property type="entry name" value="BPD_transp_1"/>
    <property type="match status" value="1"/>
</dbReference>
<evidence type="ECO:0000259" key="8">
    <source>
        <dbReference type="PROSITE" id="PS50928"/>
    </source>
</evidence>
<dbReference type="PANTHER" id="PTHR30151:SF20">
    <property type="entry name" value="ABC TRANSPORTER PERMEASE PROTEIN HI_0355-RELATED"/>
    <property type="match status" value="1"/>
</dbReference>
<accession>A0AAW7IAD5</accession>
<evidence type="ECO:0000256" key="6">
    <source>
        <dbReference type="ARBA" id="ARBA00023136"/>
    </source>
</evidence>
<feature type="domain" description="ABC transmembrane type-1" evidence="8">
    <location>
        <begin position="58"/>
        <end position="239"/>
    </location>
</feature>
<feature type="transmembrane region" description="Helical" evidence="7">
    <location>
        <begin position="64"/>
        <end position="86"/>
    </location>
</feature>
<dbReference type="PANTHER" id="PTHR30151">
    <property type="entry name" value="ALKANE SULFONATE ABC TRANSPORTER-RELATED, MEMBRANE SUBUNIT"/>
    <property type="match status" value="1"/>
</dbReference>
<evidence type="ECO:0000256" key="7">
    <source>
        <dbReference type="RuleBase" id="RU363032"/>
    </source>
</evidence>
<dbReference type="Proteomes" id="UP001234602">
    <property type="component" value="Unassembled WGS sequence"/>
</dbReference>
<dbReference type="KEGG" id="bsj:UP17_18350"/>
<dbReference type="GO" id="GO:0055085">
    <property type="term" value="P:transmembrane transport"/>
    <property type="evidence" value="ECO:0007669"/>
    <property type="project" value="InterPro"/>
</dbReference>
<comment type="subcellular location">
    <subcellularLocation>
        <location evidence="1 7">Cell membrane</location>
        <topology evidence="1 7">Multi-pass membrane protein</topology>
    </subcellularLocation>
</comment>
<evidence type="ECO:0000256" key="1">
    <source>
        <dbReference type="ARBA" id="ARBA00004651"/>
    </source>
</evidence>
<proteinExistence type="inferred from homology"/>
<feature type="transmembrane region" description="Helical" evidence="7">
    <location>
        <begin position="124"/>
        <end position="143"/>
    </location>
</feature>